<dbReference type="Proteomes" id="UP000233783">
    <property type="component" value="Unassembled WGS sequence"/>
</dbReference>
<dbReference type="EMBL" id="PCHB01000023">
    <property type="protein sequence ID" value="PKU93964.1"/>
    <property type="molecule type" value="Genomic_DNA"/>
</dbReference>
<reference evidence="2 3" key="1">
    <citation type="submission" date="2017-10" db="EMBL/GenBank/DDBJ databases">
        <title>Bifidobacterium genomics.</title>
        <authorList>
            <person name="Lugli G.A."/>
            <person name="Milani C."/>
            <person name="Mancabelli L."/>
        </authorList>
    </citation>
    <scope>NUCLEOTIDE SEQUENCE [LARGE SCALE GENOMIC DNA]</scope>
    <source>
        <strain evidence="2 3">1744B</strain>
    </source>
</reference>
<protein>
    <submittedName>
        <fullName evidence="2">Flavin-nucleotide-binding protein</fullName>
    </submittedName>
</protein>
<dbReference type="RefSeq" id="WP_101393921.1">
    <property type="nucleotide sequence ID" value="NZ_PCHB01000023.1"/>
</dbReference>
<dbReference type="AlphaFoldDB" id="A0A2N3QQM2"/>
<feature type="domain" description="Pyridoxamine 5'-phosphate oxidase N-terminal" evidence="1">
    <location>
        <begin position="4"/>
        <end position="117"/>
    </location>
</feature>
<name>A0A2N3QQM2_9BIFI</name>
<dbReference type="PANTHER" id="PTHR40660:SF1">
    <property type="entry name" value="5'-PHOSPHATE OXIDASE PUTATIVE DOMAIN-CONTAINING PROTEIN-RELATED"/>
    <property type="match status" value="1"/>
</dbReference>
<gene>
    <name evidence="2" type="ORF">CQR56_1708</name>
</gene>
<evidence type="ECO:0000313" key="3">
    <source>
        <dbReference type="Proteomes" id="UP000233783"/>
    </source>
</evidence>
<dbReference type="SUPFAM" id="SSF50475">
    <property type="entry name" value="FMN-binding split barrel"/>
    <property type="match status" value="1"/>
</dbReference>
<dbReference type="PANTHER" id="PTHR40660">
    <property type="entry name" value="5'-PHOSPHATE OXIDASE PUTATIVE DOMAIN-CONTAINING PROTEIN-RELATED"/>
    <property type="match status" value="1"/>
</dbReference>
<evidence type="ECO:0000259" key="1">
    <source>
        <dbReference type="Pfam" id="PF01243"/>
    </source>
</evidence>
<dbReference type="Gene3D" id="2.30.110.10">
    <property type="entry name" value="Electron Transport, Fmn-binding Protein, Chain A"/>
    <property type="match status" value="1"/>
</dbReference>
<sequence length="140" mass="15668">MATLTEDMKQFINDNLAFVATVSADGVPDLGPKMSMFALDDNHLAYHERTGGQTYRNLENGSPLVVAFVNFEQKKGYRFRGEVVLHTDDAIYDEQVKLAEQRGTKKPACVPVMEIDQIEDLSAGAHAYVMVARSHHFHAR</sequence>
<dbReference type="InterPro" id="IPR011576">
    <property type="entry name" value="Pyridox_Oxase_N"/>
</dbReference>
<evidence type="ECO:0000313" key="2">
    <source>
        <dbReference type="EMBL" id="PKU93964.1"/>
    </source>
</evidence>
<comment type="caution">
    <text evidence="2">The sequence shown here is derived from an EMBL/GenBank/DDBJ whole genome shotgun (WGS) entry which is preliminary data.</text>
</comment>
<dbReference type="InterPro" id="IPR012349">
    <property type="entry name" value="Split_barrel_FMN-bd"/>
</dbReference>
<organism evidence="2 3">
    <name type="scientific">Bifidobacterium pseudolongum subsp. globosum</name>
    <dbReference type="NCBI Taxonomy" id="1690"/>
    <lineage>
        <taxon>Bacteria</taxon>
        <taxon>Bacillati</taxon>
        <taxon>Actinomycetota</taxon>
        <taxon>Actinomycetes</taxon>
        <taxon>Bifidobacteriales</taxon>
        <taxon>Bifidobacteriaceae</taxon>
        <taxon>Bifidobacterium</taxon>
    </lineage>
</organism>
<proteinExistence type="predicted"/>
<dbReference type="Pfam" id="PF01243">
    <property type="entry name" value="PNPOx_N"/>
    <property type="match status" value="1"/>
</dbReference>
<accession>A0A2N3QQM2</accession>